<keyword evidence="3 4" id="KW-0012">Acyltransferase</keyword>
<evidence type="ECO:0000256" key="2">
    <source>
        <dbReference type="ARBA" id="ARBA00022679"/>
    </source>
</evidence>
<proteinExistence type="inferred from homology"/>
<dbReference type="RefSeq" id="WP_150337984.1">
    <property type="nucleotide sequence ID" value="NZ_JAERIX010000003.1"/>
</dbReference>
<dbReference type="Pfam" id="PF04377">
    <property type="entry name" value="ATE_C"/>
    <property type="match status" value="1"/>
</dbReference>
<organism evidence="7 8">
    <name type="scientific">Helicobacter canis</name>
    <dbReference type="NCBI Taxonomy" id="29419"/>
    <lineage>
        <taxon>Bacteria</taxon>
        <taxon>Pseudomonadati</taxon>
        <taxon>Campylobacterota</taxon>
        <taxon>Epsilonproteobacteria</taxon>
        <taxon>Campylobacterales</taxon>
        <taxon>Helicobacteraceae</taxon>
        <taxon>Helicobacter</taxon>
    </lineage>
</organism>
<dbReference type="InterPro" id="IPR030700">
    <property type="entry name" value="N-end_Aminoacyl_Trfase"/>
</dbReference>
<comment type="catalytic activity">
    <reaction evidence="4">
        <text>N-terminal L-aspartyl-[protein] + L-leucyl-tRNA(Leu) = N-terminal L-leucyl-L-aspartyl-[protein] + tRNA(Leu) + H(+)</text>
        <dbReference type="Rhea" id="RHEA:50420"/>
        <dbReference type="Rhea" id="RHEA-COMP:9613"/>
        <dbReference type="Rhea" id="RHEA-COMP:9622"/>
        <dbReference type="Rhea" id="RHEA-COMP:12669"/>
        <dbReference type="Rhea" id="RHEA-COMP:12674"/>
        <dbReference type="ChEBI" id="CHEBI:15378"/>
        <dbReference type="ChEBI" id="CHEBI:64720"/>
        <dbReference type="ChEBI" id="CHEBI:78442"/>
        <dbReference type="ChEBI" id="CHEBI:78494"/>
        <dbReference type="ChEBI" id="CHEBI:133042"/>
        <dbReference type="EC" id="2.3.2.29"/>
    </reaction>
</comment>
<evidence type="ECO:0000256" key="4">
    <source>
        <dbReference type="HAMAP-Rule" id="MF_00689"/>
    </source>
</evidence>
<feature type="domain" description="N-end rule aminoacyl transferase C-terminal" evidence="6">
    <location>
        <begin position="102"/>
        <end position="226"/>
    </location>
</feature>
<name>A0A5M9QF01_9HELI</name>
<dbReference type="NCBIfam" id="NF002346">
    <property type="entry name" value="PRK01305.2-3"/>
    <property type="match status" value="1"/>
</dbReference>
<dbReference type="Proteomes" id="UP000323707">
    <property type="component" value="Unassembled WGS sequence"/>
</dbReference>
<comment type="catalytic activity">
    <reaction evidence="4">
        <text>N-terminal L-glutamyl-[protein] + L-leucyl-tRNA(Leu) = N-terminal L-leucyl-L-glutamyl-[protein] + tRNA(Leu) + H(+)</text>
        <dbReference type="Rhea" id="RHEA:50412"/>
        <dbReference type="Rhea" id="RHEA-COMP:9613"/>
        <dbReference type="Rhea" id="RHEA-COMP:9622"/>
        <dbReference type="Rhea" id="RHEA-COMP:12664"/>
        <dbReference type="Rhea" id="RHEA-COMP:12668"/>
        <dbReference type="ChEBI" id="CHEBI:15378"/>
        <dbReference type="ChEBI" id="CHEBI:64721"/>
        <dbReference type="ChEBI" id="CHEBI:78442"/>
        <dbReference type="ChEBI" id="CHEBI:78494"/>
        <dbReference type="ChEBI" id="CHEBI:133041"/>
        <dbReference type="EC" id="2.3.2.29"/>
    </reaction>
</comment>
<reference evidence="7 8" key="1">
    <citation type="submission" date="2019-09" db="EMBL/GenBank/DDBJ databases">
        <title>Draft genome sequence of various Type strains from the CCUG.</title>
        <authorList>
            <person name="Pineiro-Iglesias B."/>
            <person name="Tunovic T."/>
            <person name="Unosson C."/>
            <person name="Inganas E."/>
            <person name="Ohlen M."/>
            <person name="Cardew S."/>
            <person name="Jensie-Markopoulos S."/>
            <person name="Salva-Serra F."/>
            <person name="Jaen-Luchoro D."/>
            <person name="Karlsson R."/>
            <person name="Svensson-Stadler L."/>
            <person name="Chun J."/>
            <person name="Moore E."/>
        </authorList>
    </citation>
    <scope>NUCLEOTIDE SEQUENCE [LARGE SCALE GENOMIC DNA]</scope>
    <source>
        <strain evidence="7 8">CCUG 32756T</strain>
    </source>
</reference>
<evidence type="ECO:0000259" key="6">
    <source>
        <dbReference type="Pfam" id="PF04377"/>
    </source>
</evidence>
<comment type="caution">
    <text evidence="7">The sequence shown here is derived from an EMBL/GenBank/DDBJ whole genome shotgun (WGS) entry which is preliminary data.</text>
</comment>
<dbReference type="HAMAP" id="MF_00689">
    <property type="entry name" value="Bpt"/>
    <property type="match status" value="1"/>
</dbReference>
<dbReference type="InterPro" id="IPR016181">
    <property type="entry name" value="Acyl_CoA_acyltransferase"/>
</dbReference>
<evidence type="ECO:0000259" key="5">
    <source>
        <dbReference type="Pfam" id="PF04376"/>
    </source>
</evidence>
<dbReference type="SUPFAM" id="SSF55729">
    <property type="entry name" value="Acyl-CoA N-acyltransferases (Nat)"/>
    <property type="match status" value="1"/>
</dbReference>
<dbReference type="InterPro" id="IPR007472">
    <property type="entry name" value="N-end_Aminoacyl_Trfase_C"/>
</dbReference>
<keyword evidence="1 4" id="KW-0963">Cytoplasm</keyword>
<dbReference type="NCBIfam" id="NF002344">
    <property type="entry name" value="PRK01305.2-1"/>
    <property type="match status" value="1"/>
</dbReference>
<protein>
    <recommendedName>
        <fullName evidence="4">Aspartate/glutamate leucyltransferase</fullName>
        <ecNumber evidence="4">2.3.2.29</ecNumber>
    </recommendedName>
</protein>
<dbReference type="InterPro" id="IPR007471">
    <property type="entry name" value="N-end_Aminoacyl_Trfase_N"/>
</dbReference>
<evidence type="ECO:0000256" key="1">
    <source>
        <dbReference type="ARBA" id="ARBA00022490"/>
    </source>
</evidence>
<evidence type="ECO:0000313" key="8">
    <source>
        <dbReference type="Proteomes" id="UP000323707"/>
    </source>
</evidence>
<dbReference type="PIRSF" id="PIRSF037208">
    <property type="entry name" value="ATE_pro_prd"/>
    <property type="match status" value="1"/>
</dbReference>
<dbReference type="EC" id="2.3.2.29" evidence="4"/>
<comment type="similarity">
    <text evidence="4">Belongs to the R-transferase family. Bpt subfamily.</text>
</comment>
<dbReference type="InterPro" id="IPR017138">
    <property type="entry name" value="Asp_Glu_LeuTrfase"/>
</dbReference>
<comment type="function">
    <text evidence="4">Functions in the N-end rule pathway of protein degradation where it conjugates Leu from its aminoacyl-tRNA to the N-termini of proteins containing an N-terminal aspartate or glutamate.</text>
</comment>
<dbReference type="GO" id="GO:0008914">
    <property type="term" value="F:leucyl-tRNA--protein transferase activity"/>
    <property type="evidence" value="ECO:0007669"/>
    <property type="project" value="UniProtKB-UniRule"/>
</dbReference>
<evidence type="ECO:0000313" key="7">
    <source>
        <dbReference type="EMBL" id="KAA8707254.1"/>
    </source>
</evidence>
<dbReference type="EMBL" id="VXKE01000023">
    <property type="protein sequence ID" value="KAA8707254.1"/>
    <property type="molecule type" value="Genomic_DNA"/>
</dbReference>
<dbReference type="PANTHER" id="PTHR21367">
    <property type="entry name" value="ARGININE-TRNA-PROTEIN TRANSFERASE 1"/>
    <property type="match status" value="1"/>
</dbReference>
<dbReference type="PANTHER" id="PTHR21367:SF1">
    <property type="entry name" value="ARGINYL-TRNA--PROTEIN TRANSFERASE 1"/>
    <property type="match status" value="1"/>
</dbReference>
<dbReference type="GO" id="GO:0005737">
    <property type="term" value="C:cytoplasm"/>
    <property type="evidence" value="ECO:0007669"/>
    <property type="project" value="UniProtKB-SubCell"/>
</dbReference>
<dbReference type="GO" id="GO:0004057">
    <property type="term" value="F:arginyl-tRNA--protein transferase activity"/>
    <property type="evidence" value="ECO:0007669"/>
    <property type="project" value="InterPro"/>
</dbReference>
<comment type="subcellular location">
    <subcellularLocation>
        <location evidence="4">Cytoplasm</location>
    </subcellularLocation>
</comment>
<feature type="domain" description="N-end aminoacyl transferase N-terminal" evidence="5">
    <location>
        <begin position="14"/>
        <end position="82"/>
    </location>
</feature>
<dbReference type="AlphaFoldDB" id="A0A5M9QF01"/>
<gene>
    <name evidence="4" type="primary">bpt</name>
    <name evidence="7" type="ORF">F4V45_08995</name>
</gene>
<accession>A0A5M9QF01</accession>
<dbReference type="GO" id="GO:0071596">
    <property type="term" value="P:ubiquitin-dependent protein catabolic process via the N-end rule pathway"/>
    <property type="evidence" value="ECO:0007669"/>
    <property type="project" value="InterPro"/>
</dbReference>
<dbReference type="Pfam" id="PF04376">
    <property type="entry name" value="ATE_N"/>
    <property type="match status" value="1"/>
</dbReference>
<evidence type="ECO:0000256" key="3">
    <source>
        <dbReference type="ARBA" id="ARBA00023315"/>
    </source>
</evidence>
<sequence length="243" mass="28561">MLQLIEFYSKPCNPCGYYDDRYSYFRYFFIQNCSKSLCQALIERGFRRFGEYFFTPMCAGCSECISIRQRVGDFVLSKSHRRVIAKNAQTSITIARPSISDEKLWLYNKYHQVMESKKGWSYQEMSADSYCESFVDGFCDFGYEISYKIAGKLVGVGYFDLLDNAISATYFFYDHKFSALSLGTFNILTQLLIAKSKNLSYFYPGYWIKDHHSMGYKERFTPFEVLVNTPEIFELPIWEHYAK</sequence>
<keyword evidence="2 4" id="KW-0808">Transferase</keyword>